<dbReference type="InterPro" id="IPR029063">
    <property type="entry name" value="SAM-dependent_MTases_sf"/>
</dbReference>
<protein>
    <submittedName>
        <fullName evidence="3">Class I SAM-dependent methyltransferase</fullName>
        <ecNumber evidence="3">2.1.1.-</ecNumber>
    </submittedName>
</protein>
<accession>A0ABT8BGZ0</accession>
<dbReference type="Gene3D" id="3.40.50.150">
    <property type="entry name" value="Vaccinia Virus protein VP39"/>
    <property type="match status" value="1"/>
</dbReference>
<dbReference type="InterPro" id="IPR013217">
    <property type="entry name" value="Methyltransf_12"/>
</dbReference>
<dbReference type="EC" id="2.1.1.-" evidence="3"/>
<feature type="domain" description="Methyltransferase regulatory" evidence="2">
    <location>
        <begin position="220"/>
        <end position="302"/>
    </location>
</feature>
<evidence type="ECO:0000259" key="1">
    <source>
        <dbReference type="Pfam" id="PF08242"/>
    </source>
</evidence>
<evidence type="ECO:0000313" key="3">
    <source>
        <dbReference type="EMBL" id="MDN3591133.1"/>
    </source>
</evidence>
<dbReference type="InterPro" id="IPR018773">
    <property type="entry name" value="MeTrfase_reg_dom_prd"/>
</dbReference>
<keyword evidence="3" id="KW-0808">Transferase</keyword>
<sequence length="509" mass="55578">MTTWTAGYVADIGYTHGFYRELTPALLDFVMLTRGQRGPDFSGRLAYCELGCGQGLSTNLLAAANPTIEFHATDFNPSQIAGARALAAEAGTPNVHFYDHSFSEFLHEPALPAAFDVVALHGIYSWISPENRAHIVEFLRRRLKPGGVVYISYNTLPGWAAAMPLRRLLTDHAGTRTGPILPRIDEAVAFAESLRTAKAAYFTQNPALAPRFDKLKGLPRSYLAHEYFNRDWTPFYFADVAADLAEAKLTFVGSAALLEGVDAINLNAEQQSILKACADPVRRETLRDYMVNQQFRRDVYVKGALPHTVPSSRAAWTALRFALSTPRTEVPLKVQGSLGEAQLQEEVYSPILDVLAKGPATVQAIFTDPAVKALDWGKLMEAFGILVGSGHVQPCPSGKDDAARLKRTRAFNAAVMRRAEAAEEIQFLASPVTGSGVPADRMAQLFLAAQASGADPVQRAWAVLQAQGQRLVKDGKPLDGAEANLADLRERYDTFVKTRLPVLRQLGIA</sequence>
<dbReference type="Pfam" id="PF08242">
    <property type="entry name" value="Methyltransf_12"/>
    <property type="match status" value="1"/>
</dbReference>
<gene>
    <name evidence="3" type="ORF">QWZ12_10960</name>
</gene>
<proteinExistence type="predicted"/>
<organism evidence="3 4">
    <name type="scientific">Methylobacterium adhaesivum</name>
    <dbReference type="NCBI Taxonomy" id="333297"/>
    <lineage>
        <taxon>Bacteria</taxon>
        <taxon>Pseudomonadati</taxon>
        <taxon>Pseudomonadota</taxon>
        <taxon>Alphaproteobacteria</taxon>
        <taxon>Hyphomicrobiales</taxon>
        <taxon>Methylobacteriaceae</taxon>
        <taxon>Methylobacterium</taxon>
    </lineage>
</organism>
<dbReference type="Pfam" id="PF10119">
    <property type="entry name" value="MethyTransf_Reg"/>
    <property type="match status" value="1"/>
</dbReference>
<dbReference type="EMBL" id="JAUFPX010000007">
    <property type="protein sequence ID" value="MDN3591133.1"/>
    <property type="molecule type" value="Genomic_DNA"/>
</dbReference>
<dbReference type="Proteomes" id="UP001224644">
    <property type="component" value="Unassembled WGS sequence"/>
</dbReference>
<dbReference type="GO" id="GO:0032259">
    <property type="term" value="P:methylation"/>
    <property type="evidence" value="ECO:0007669"/>
    <property type="project" value="UniProtKB-KW"/>
</dbReference>
<dbReference type="SUPFAM" id="SSF53335">
    <property type="entry name" value="S-adenosyl-L-methionine-dependent methyltransferases"/>
    <property type="match status" value="1"/>
</dbReference>
<feature type="domain" description="Methyltransferase type 12" evidence="1">
    <location>
        <begin position="49"/>
        <end position="149"/>
    </location>
</feature>
<keyword evidence="4" id="KW-1185">Reference proteome</keyword>
<reference evidence="4" key="1">
    <citation type="journal article" date="2019" name="Int. J. Syst. Evol. Microbiol.">
        <title>The Global Catalogue of Microorganisms (GCM) 10K type strain sequencing project: providing services to taxonomists for standard genome sequencing and annotation.</title>
        <authorList>
            <consortium name="The Broad Institute Genomics Platform"/>
            <consortium name="The Broad Institute Genome Sequencing Center for Infectious Disease"/>
            <person name="Wu L."/>
            <person name="Ma J."/>
        </authorList>
    </citation>
    <scope>NUCLEOTIDE SEQUENCE [LARGE SCALE GENOMIC DNA]</scope>
    <source>
        <strain evidence="4">CECT 7069</strain>
    </source>
</reference>
<dbReference type="CDD" id="cd02440">
    <property type="entry name" value="AdoMet_MTases"/>
    <property type="match status" value="1"/>
</dbReference>
<comment type="caution">
    <text evidence="3">The sequence shown here is derived from an EMBL/GenBank/DDBJ whole genome shotgun (WGS) entry which is preliminary data.</text>
</comment>
<evidence type="ECO:0000259" key="2">
    <source>
        <dbReference type="Pfam" id="PF10119"/>
    </source>
</evidence>
<dbReference type="GO" id="GO:0008168">
    <property type="term" value="F:methyltransferase activity"/>
    <property type="evidence" value="ECO:0007669"/>
    <property type="project" value="UniProtKB-KW"/>
</dbReference>
<name>A0ABT8BGZ0_9HYPH</name>
<evidence type="ECO:0000313" key="4">
    <source>
        <dbReference type="Proteomes" id="UP001224644"/>
    </source>
</evidence>
<keyword evidence="3" id="KW-0489">Methyltransferase</keyword>
<dbReference type="RefSeq" id="WP_238225391.1">
    <property type="nucleotide sequence ID" value="NZ_BPQD01000012.1"/>
</dbReference>